<dbReference type="InterPro" id="IPR051051">
    <property type="entry name" value="E3_ubiq-ligase_TRIM/RNF"/>
</dbReference>
<organism evidence="5 6">
    <name type="scientific">Umbra pygmaea</name>
    <name type="common">Eastern mudminnow</name>
    <dbReference type="NCBI Taxonomy" id="75934"/>
    <lineage>
        <taxon>Eukaryota</taxon>
        <taxon>Metazoa</taxon>
        <taxon>Chordata</taxon>
        <taxon>Craniata</taxon>
        <taxon>Vertebrata</taxon>
        <taxon>Euteleostomi</taxon>
        <taxon>Actinopterygii</taxon>
        <taxon>Neopterygii</taxon>
        <taxon>Teleostei</taxon>
        <taxon>Protacanthopterygii</taxon>
        <taxon>Esociformes</taxon>
        <taxon>Umbridae</taxon>
        <taxon>Umbra</taxon>
    </lineage>
</organism>
<evidence type="ECO:0000313" key="5">
    <source>
        <dbReference type="EMBL" id="KAL0970573.1"/>
    </source>
</evidence>
<dbReference type="InterPro" id="IPR013320">
    <property type="entry name" value="ConA-like_dom_sf"/>
</dbReference>
<keyword evidence="3" id="KW-0862">Zinc</keyword>
<dbReference type="InterPro" id="IPR001870">
    <property type="entry name" value="B30.2/SPRY"/>
</dbReference>
<dbReference type="GO" id="GO:0005737">
    <property type="term" value="C:cytoplasm"/>
    <property type="evidence" value="ECO:0007669"/>
    <property type="project" value="UniProtKB-ARBA"/>
</dbReference>
<evidence type="ECO:0000313" key="6">
    <source>
        <dbReference type="Proteomes" id="UP001557470"/>
    </source>
</evidence>
<keyword evidence="1" id="KW-0479">Metal-binding</keyword>
<dbReference type="AlphaFoldDB" id="A0ABD0X6E8"/>
<dbReference type="PRINTS" id="PR01407">
    <property type="entry name" value="BUTYPHLNCDUF"/>
</dbReference>
<sequence length="204" mass="23265">MDHGGEWRRKSGLKKYFCDLTLDPNTVHRKLSLSEENRKVTWSKEEQPYPDHPERFDFWEHVLCREGLTGRCYWEVEWNGRSDKSGVKIGVIINKYKGINRSEIVSMLGYNDKSWTLNCYEDKPLTLSGLASPASVLLQCSSDTKHTFKTSLGPVSPPRGSPQSRSVSGQLVWHSVLPRGSPLTRWYTHSKPHSLSPSISLVSY</sequence>
<keyword evidence="2" id="KW-0863">Zinc-finger</keyword>
<dbReference type="PANTHER" id="PTHR25465">
    <property type="entry name" value="B-BOX DOMAIN CONTAINING"/>
    <property type="match status" value="1"/>
</dbReference>
<dbReference type="PANTHER" id="PTHR25465:SF14">
    <property type="entry name" value="E3 UBIQUITIN-PROTEIN LIGASE TRIM65"/>
    <property type="match status" value="1"/>
</dbReference>
<comment type="caution">
    <text evidence="5">The sequence shown here is derived from an EMBL/GenBank/DDBJ whole genome shotgun (WGS) entry which is preliminary data.</text>
</comment>
<protein>
    <recommendedName>
        <fullName evidence="4">B30.2/SPRY domain-containing protein</fullName>
    </recommendedName>
</protein>
<dbReference type="InterPro" id="IPR006574">
    <property type="entry name" value="PRY"/>
</dbReference>
<keyword evidence="6" id="KW-1185">Reference proteome</keyword>
<dbReference type="SUPFAM" id="SSF49899">
    <property type="entry name" value="Concanavalin A-like lectins/glucanases"/>
    <property type="match status" value="1"/>
</dbReference>
<proteinExistence type="predicted"/>
<dbReference type="Pfam" id="PF13765">
    <property type="entry name" value="PRY"/>
    <property type="match status" value="1"/>
</dbReference>
<dbReference type="Proteomes" id="UP001557470">
    <property type="component" value="Unassembled WGS sequence"/>
</dbReference>
<dbReference type="SMART" id="SM00589">
    <property type="entry name" value="PRY"/>
    <property type="match status" value="1"/>
</dbReference>
<name>A0ABD0X6E8_UMBPY</name>
<dbReference type="EMBL" id="JAGEUA010000007">
    <property type="protein sequence ID" value="KAL0970573.1"/>
    <property type="molecule type" value="Genomic_DNA"/>
</dbReference>
<gene>
    <name evidence="5" type="ORF">UPYG_G00243890</name>
</gene>
<reference evidence="5 6" key="1">
    <citation type="submission" date="2024-06" db="EMBL/GenBank/DDBJ databases">
        <authorList>
            <person name="Pan Q."/>
            <person name="Wen M."/>
            <person name="Jouanno E."/>
            <person name="Zahm M."/>
            <person name="Klopp C."/>
            <person name="Cabau C."/>
            <person name="Louis A."/>
            <person name="Berthelot C."/>
            <person name="Parey E."/>
            <person name="Roest Crollius H."/>
            <person name="Montfort J."/>
            <person name="Robinson-Rechavi M."/>
            <person name="Bouchez O."/>
            <person name="Lampietro C."/>
            <person name="Lopez Roques C."/>
            <person name="Donnadieu C."/>
            <person name="Postlethwait J."/>
            <person name="Bobe J."/>
            <person name="Verreycken H."/>
            <person name="Guiguen Y."/>
        </authorList>
    </citation>
    <scope>NUCLEOTIDE SEQUENCE [LARGE SCALE GENOMIC DNA]</scope>
    <source>
        <strain evidence="5">Up_M1</strain>
        <tissue evidence="5">Testis</tissue>
    </source>
</reference>
<dbReference type="PROSITE" id="PS50188">
    <property type="entry name" value="B302_SPRY"/>
    <property type="match status" value="1"/>
</dbReference>
<evidence type="ECO:0000259" key="4">
    <source>
        <dbReference type="PROSITE" id="PS50188"/>
    </source>
</evidence>
<evidence type="ECO:0000256" key="1">
    <source>
        <dbReference type="ARBA" id="ARBA00022723"/>
    </source>
</evidence>
<feature type="domain" description="B30.2/SPRY" evidence="4">
    <location>
        <begin position="1"/>
        <end position="204"/>
    </location>
</feature>
<dbReference type="GO" id="GO:0008270">
    <property type="term" value="F:zinc ion binding"/>
    <property type="evidence" value="ECO:0007669"/>
    <property type="project" value="UniProtKB-KW"/>
</dbReference>
<accession>A0ABD0X6E8</accession>
<evidence type="ECO:0000256" key="2">
    <source>
        <dbReference type="ARBA" id="ARBA00022771"/>
    </source>
</evidence>
<dbReference type="Gene3D" id="2.60.120.920">
    <property type="match status" value="1"/>
</dbReference>
<dbReference type="InterPro" id="IPR003879">
    <property type="entry name" value="Butyrophylin_SPRY"/>
</dbReference>
<dbReference type="InterPro" id="IPR043136">
    <property type="entry name" value="B30.2/SPRY_sf"/>
</dbReference>
<evidence type="ECO:0000256" key="3">
    <source>
        <dbReference type="ARBA" id="ARBA00022833"/>
    </source>
</evidence>